<protein>
    <recommendedName>
        <fullName evidence="2">WKF domain-containing protein</fullName>
    </recommendedName>
</protein>
<sequence length="259" mass="28825">MPATDSKGKAMAETKAKPTNVISAPIAKKRKLTPAEALIKSMTAKKAITAQKQRPSGSHVTFGDNDEVIEKKAKIEDTDSKKKKPVKKKSKASRKAAAATTTTSTSSIFHSDSTGSILPVHSSVEYLRAWKSDRSSWKFQKVRQTWLLSNLYDEVKIGDEDFAILLEYVQELKGKARQTTIEEATQINQQYPDNESESESDSQVQAGGAVDDDDEFDAEKMMARAQKQAQSAKSQEQKQERQVEKKKAQRAMELLRTLS</sequence>
<gene>
    <name evidence="3" type="ORF">INT43_004533</name>
</gene>
<dbReference type="OrthoDB" id="10261563at2759"/>
<evidence type="ECO:0000313" key="3">
    <source>
        <dbReference type="EMBL" id="KAG2173160.1"/>
    </source>
</evidence>
<dbReference type="PANTHER" id="PTHR22306:SF2">
    <property type="entry name" value="CHROMOSOME 7 OPEN READING FRAME 50"/>
    <property type="match status" value="1"/>
</dbReference>
<evidence type="ECO:0000313" key="4">
    <source>
        <dbReference type="Proteomes" id="UP000654370"/>
    </source>
</evidence>
<evidence type="ECO:0000256" key="1">
    <source>
        <dbReference type="SAM" id="MobiDB-lite"/>
    </source>
</evidence>
<reference evidence="3" key="1">
    <citation type="submission" date="2020-12" db="EMBL/GenBank/DDBJ databases">
        <title>Metabolic potential, ecology and presence of endohyphal bacteria is reflected in genomic diversity of Mucoromycotina.</title>
        <authorList>
            <person name="Muszewska A."/>
            <person name="Okrasinska A."/>
            <person name="Steczkiewicz K."/>
            <person name="Drgas O."/>
            <person name="Orlowska M."/>
            <person name="Perlinska-Lenart U."/>
            <person name="Aleksandrzak-Piekarczyk T."/>
            <person name="Szatraj K."/>
            <person name="Zielenkiewicz U."/>
            <person name="Pilsyk S."/>
            <person name="Malc E."/>
            <person name="Mieczkowski P."/>
            <person name="Kruszewska J.S."/>
            <person name="Biernat P."/>
            <person name="Pawlowska J."/>
        </authorList>
    </citation>
    <scope>NUCLEOTIDE SEQUENCE</scope>
    <source>
        <strain evidence="3">WA0000067209</strain>
    </source>
</reference>
<feature type="compositionally biased region" description="Basic and acidic residues" evidence="1">
    <location>
        <begin position="68"/>
        <end position="80"/>
    </location>
</feature>
<keyword evidence="4" id="KW-1185">Reference proteome</keyword>
<dbReference type="InterPro" id="IPR019327">
    <property type="entry name" value="WKF"/>
</dbReference>
<feature type="compositionally biased region" description="Low complexity" evidence="1">
    <location>
        <begin position="223"/>
        <end position="234"/>
    </location>
</feature>
<proteinExistence type="predicted"/>
<feature type="compositionally biased region" description="Basic residues" evidence="1">
    <location>
        <begin position="81"/>
        <end position="94"/>
    </location>
</feature>
<dbReference type="Pfam" id="PF10180">
    <property type="entry name" value="WKF"/>
    <property type="match status" value="1"/>
</dbReference>
<dbReference type="PANTHER" id="PTHR22306">
    <property type="entry name" value="CHROMOSOME 7 OPEN READING FRAME 50"/>
    <property type="match status" value="1"/>
</dbReference>
<name>A0A8H7PFY4_MORIS</name>
<evidence type="ECO:0000259" key="2">
    <source>
        <dbReference type="Pfam" id="PF10180"/>
    </source>
</evidence>
<organism evidence="3 4">
    <name type="scientific">Mortierella isabellina</name>
    <name type="common">Filamentous fungus</name>
    <name type="synonym">Umbelopsis isabellina</name>
    <dbReference type="NCBI Taxonomy" id="91625"/>
    <lineage>
        <taxon>Eukaryota</taxon>
        <taxon>Fungi</taxon>
        <taxon>Fungi incertae sedis</taxon>
        <taxon>Mucoromycota</taxon>
        <taxon>Mucoromycotina</taxon>
        <taxon>Umbelopsidomycetes</taxon>
        <taxon>Umbelopsidales</taxon>
        <taxon>Umbelopsidaceae</taxon>
        <taxon>Umbelopsis</taxon>
    </lineage>
</organism>
<comment type="caution">
    <text evidence="3">The sequence shown here is derived from an EMBL/GenBank/DDBJ whole genome shotgun (WGS) entry which is preliminary data.</text>
</comment>
<accession>A0A8H7PFY4</accession>
<feature type="domain" description="WKF" evidence="2">
    <location>
        <begin position="125"/>
        <end position="187"/>
    </location>
</feature>
<dbReference type="AlphaFoldDB" id="A0A8H7PFY4"/>
<feature type="region of interest" description="Disordered" evidence="1">
    <location>
        <begin position="45"/>
        <end position="112"/>
    </location>
</feature>
<dbReference type="EMBL" id="JAEPQZ010000015">
    <property type="protein sequence ID" value="KAG2173160.1"/>
    <property type="molecule type" value="Genomic_DNA"/>
</dbReference>
<feature type="compositionally biased region" description="Low complexity" evidence="1">
    <location>
        <begin position="95"/>
        <end position="112"/>
    </location>
</feature>
<feature type="compositionally biased region" description="Polar residues" evidence="1">
    <location>
        <begin position="50"/>
        <end position="59"/>
    </location>
</feature>
<feature type="region of interest" description="Disordered" evidence="1">
    <location>
        <begin position="187"/>
        <end position="259"/>
    </location>
</feature>
<feature type="compositionally biased region" description="Basic and acidic residues" evidence="1">
    <location>
        <begin position="235"/>
        <end position="246"/>
    </location>
</feature>
<dbReference type="Proteomes" id="UP000654370">
    <property type="component" value="Unassembled WGS sequence"/>
</dbReference>